<comment type="caution">
    <text evidence="2">The sequence shown here is derived from an EMBL/GenBank/DDBJ whole genome shotgun (WGS) entry which is preliminary data.</text>
</comment>
<name>A0AAJ0A4V4_9PEZI</name>
<dbReference type="EMBL" id="JAHMHQ010000001">
    <property type="protein sequence ID" value="KAK1656129.1"/>
    <property type="molecule type" value="Genomic_DNA"/>
</dbReference>
<evidence type="ECO:0000313" key="3">
    <source>
        <dbReference type="Proteomes" id="UP001243989"/>
    </source>
</evidence>
<evidence type="ECO:0000313" key="2">
    <source>
        <dbReference type="EMBL" id="KAK1656129.1"/>
    </source>
</evidence>
<sequence length="192" mass="20849">MPRVDNSNPQRLATSPHERIHGYESSRSWGLGMASSLAPREEEEGGREDSSLLPSKCRHLATAPLCSSQASLGLAASCRLSAASLVLPCHTPPSQPAPLRPAAGHHWRAVLNLSSIAVLDAGQRTQIVVRRQGSVDEGKIKRGQEQTAGTHWTNSHRCLSEFSFARGAYSESRTTAWSFSSSQDGILRYPYT</sequence>
<proteinExistence type="predicted"/>
<feature type="region of interest" description="Disordered" evidence="1">
    <location>
        <begin position="1"/>
        <end position="52"/>
    </location>
</feature>
<dbReference type="GeneID" id="85466845"/>
<protein>
    <submittedName>
        <fullName evidence="2">Uncharacterized protein</fullName>
    </submittedName>
</protein>
<gene>
    <name evidence="2" type="ORF">BDP81DRAFT_15833</name>
</gene>
<dbReference type="AlphaFoldDB" id="A0AAJ0A4V4"/>
<organism evidence="2 3">
    <name type="scientific">Colletotrichum phormii</name>
    <dbReference type="NCBI Taxonomy" id="359342"/>
    <lineage>
        <taxon>Eukaryota</taxon>
        <taxon>Fungi</taxon>
        <taxon>Dikarya</taxon>
        <taxon>Ascomycota</taxon>
        <taxon>Pezizomycotina</taxon>
        <taxon>Sordariomycetes</taxon>
        <taxon>Hypocreomycetidae</taxon>
        <taxon>Glomerellales</taxon>
        <taxon>Glomerellaceae</taxon>
        <taxon>Colletotrichum</taxon>
        <taxon>Colletotrichum acutatum species complex</taxon>
    </lineage>
</organism>
<reference evidence="2" key="1">
    <citation type="submission" date="2021-06" db="EMBL/GenBank/DDBJ databases">
        <title>Comparative genomics, transcriptomics and evolutionary studies reveal genomic signatures of adaptation to plant cell wall in hemibiotrophic fungi.</title>
        <authorList>
            <consortium name="DOE Joint Genome Institute"/>
            <person name="Baroncelli R."/>
            <person name="Diaz J.F."/>
            <person name="Benocci T."/>
            <person name="Peng M."/>
            <person name="Battaglia E."/>
            <person name="Haridas S."/>
            <person name="Andreopoulos W."/>
            <person name="Labutti K."/>
            <person name="Pangilinan J."/>
            <person name="Floch G.L."/>
            <person name="Makela M.R."/>
            <person name="Henrissat B."/>
            <person name="Grigoriev I.V."/>
            <person name="Crouch J.A."/>
            <person name="De Vries R.P."/>
            <person name="Sukno S.A."/>
            <person name="Thon M.R."/>
        </authorList>
    </citation>
    <scope>NUCLEOTIDE SEQUENCE</scope>
    <source>
        <strain evidence="2">CBS 102054</strain>
    </source>
</reference>
<keyword evidence="3" id="KW-1185">Reference proteome</keyword>
<feature type="compositionally biased region" description="Polar residues" evidence="1">
    <location>
        <begin position="1"/>
        <end position="13"/>
    </location>
</feature>
<evidence type="ECO:0000256" key="1">
    <source>
        <dbReference type="SAM" id="MobiDB-lite"/>
    </source>
</evidence>
<accession>A0AAJ0A4V4</accession>
<dbReference type="RefSeq" id="XP_060452173.1">
    <property type="nucleotide sequence ID" value="XM_060581983.1"/>
</dbReference>
<dbReference type="Proteomes" id="UP001243989">
    <property type="component" value="Unassembled WGS sequence"/>
</dbReference>